<dbReference type="SUPFAM" id="SSF50331">
    <property type="entry name" value="MOP-like"/>
    <property type="match status" value="1"/>
</dbReference>
<feature type="domain" description="ABC transporter" evidence="5">
    <location>
        <begin position="2"/>
        <end position="232"/>
    </location>
</feature>
<gene>
    <name evidence="6" type="ORF">DFR64_2307</name>
</gene>
<dbReference type="Proteomes" id="UP000256388">
    <property type="component" value="Unassembled WGS sequence"/>
</dbReference>
<reference evidence="6 7" key="1">
    <citation type="submission" date="2018-08" db="EMBL/GenBank/DDBJ databases">
        <title>Genomic Encyclopedia of Type Strains, Phase IV (KMG-IV): sequencing the most valuable type-strain genomes for metagenomic binning, comparative biology and taxonomic classification.</title>
        <authorList>
            <person name="Goeker M."/>
        </authorList>
    </citation>
    <scope>NUCLEOTIDE SEQUENCE [LARGE SCALE GENOMIC DNA]</scope>
    <source>
        <strain evidence="6 7">DSM 23923</strain>
    </source>
</reference>
<comment type="caution">
    <text evidence="6">The sequence shown here is derived from an EMBL/GenBank/DDBJ whole genome shotgun (WGS) entry which is preliminary data.</text>
</comment>
<dbReference type="GO" id="GO:0016887">
    <property type="term" value="F:ATP hydrolysis activity"/>
    <property type="evidence" value="ECO:0007669"/>
    <property type="project" value="InterPro"/>
</dbReference>
<dbReference type="SUPFAM" id="SSF52540">
    <property type="entry name" value="P-loop containing nucleoside triphosphate hydrolases"/>
    <property type="match status" value="1"/>
</dbReference>
<keyword evidence="7" id="KW-1185">Reference proteome</keyword>
<keyword evidence="2" id="KW-0547">Nucleotide-binding</keyword>
<organism evidence="6 7">
    <name type="scientific">Pelolinea submarina</name>
    <dbReference type="NCBI Taxonomy" id="913107"/>
    <lineage>
        <taxon>Bacteria</taxon>
        <taxon>Bacillati</taxon>
        <taxon>Chloroflexota</taxon>
        <taxon>Anaerolineae</taxon>
        <taxon>Anaerolineales</taxon>
        <taxon>Anaerolineaceae</taxon>
        <taxon>Pelolinea</taxon>
    </lineage>
</organism>
<dbReference type="InterPro" id="IPR008995">
    <property type="entry name" value="Mo/tungstate-bd_C_term_dom"/>
</dbReference>
<evidence type="ECO:0000256" key="3">
    <source>
        <dbReference type="ARBA" id="ARBA00022840"/>
    </source>
</evidence>
<accession>A0A347ZVS6</accession>
<keyword evidence="1" id="KW-0813">Transport</keyword>
<dbReference type="InterPro" id="IPR003593">
    <property type="entry name" value="AAA+_ATPase"/>
</dbReference>
<dbReference type="PANTHER" id="PTHR42781">
    <property type="entry name" value="SPERMIDINE/PUTRESCINE IMPORT ATP-BINDING PROTEIN POTA"/>
    <property type="match status" value="1"/>
</dbReference>
<dbReference type="GO" id="GO:0015418">
    <property type="term" value="F:ABC-type quaternary ammonium compound transporting activity"/>
    <property type="evidence" value="ECO:0007669"/>
    <property type="project" value="UniProtKB-EC"/>
</dbReference>
<dbReference type="SMART" id="SM00382">
    <property type="entry name" value="AAA"/>
    <property type="match status" value="1"/>
</dbReference>
<dbReference type="PROSITE" id="PS00211">
    <property type="entry name" value="ABC_TRANSPORTER_1"/>
    <property type="match status" value="1"/>
</dbReference>
<dbReference type="EC" id="7.6.2.9" evidence="4"/>
<proteinExistence type="predicted"/>
<name>A0A347ZVS6_9CHLR</name>
<dbReference type="InterPro" id="IPR017871">
    <property type="entry name" value="ABC_transporter-like_CS"/>
</dbReference>
<evidence type="ECO:0000256" key="2">
    <source>
        <dbReference type="ARBA" id="ARBA00022741"/>
    </source>
</evidence>
<dbReference type="EMBL" id="QUMS01000003">
    <property type="protein sequence ID" value="REG07103.1"/>
    <property type="molecule type" value="Genomic_DNA"/>
</dbReference>
<dbReference type="InterPro" id="IPR027417">
    <property type="entry name" value="P-loop_NTPase"/>
</dbReference>
<keyword evidence="3 6" id="KW-0067">ATP-binding</keyword>
<dbReference type="AlphaFoldDB" id="A0A347ZVS6"/>
<dbReference type="OrthoDB" id="9778160at2"/>
<dbReference type="InterPro" id="IPR003439">
    <property type="entry name" value="ABC_transporter-like_ATP-bd"/>
</dbReference>
<protein>
    <recommendedName>
        <fullName evidence="4">ABC-type quaternary amine transporter</fullName>
        <ecNumber evidence="4">7.6.2.9</ecNumber>
    </recommendedName>
</protein>
<dbReference type="RefSeq" id="WP_116225580.1">
    <property type="nucleotide sequence ID" value="NZ_AP018437.1"/>
</dbReference>
<dbReference type="PANTHER" id="PTHR42781:SF4">
    <property type="entry name" value="SPERMIDINE_PUTRESCINE IMPORT ATP-BINDING PROTEIN POTA"/>
    <property type="match status" value="1"/>
</dbReference>
<evidence type="ECO:0000256" key="1">
    <source>
        <dbReference type="ARBA" id="ARBA00022448"/>
    </source>
</evidence>
<evidence type="ECO:0000313" key="7">
    <source>
        <dbReference type="Proteomes" id="UP000256388"/>
    </source>
</evidence>
<sequence length="349" mass="38649">MLEILKIRKYYENQLLLDDISFTLGADETVCLLGPSGGGKSTLLRIIAGLEESESGQVLWDGQDVTAEPAHLRNFGLMFQDYALFPHLNVSDNVAFGLRMQRLPDDDIRRRVAETLALVNMSAFAKRRVTDLSGGEQQRVALARALVPHPRLLMLDEPLGALDRALRAQLSEDLRAVLQQMDIPVIYVTHDQEEAFAFGDRLFVLHDGRIIQSGSPSQVYNHPDSLWLATFFGHKNRLQGTVESVDPLRVRTDDGLIACGPQPREFNIGQKVTLVLPSDTASLSEQVEGALKARVTDSRFQGMGHLVDFQLTDGTELTFFFKDAQKPGSLVFLALEAQSMLCFPALGTA</sequence>
<dbReference type="GO" id="GO:0005524">
    <property type="term" value="F:ATP binding"/>
    <property type="evidence" value="ECO:0007669"/>
    <property type="project" value="UniProtKB-KW"/>
</dbReference>
<dbReference type="Gene3D" id="3.40.50.300">
    <property type="entry name" value="P-loop containing nucleotide triphosphate hydrolases"/>
    <property type="match status" value="1"/>
</dbReference>
<dbReference type="InterPro" id="IPR050093">
    <property type="entry name" value="ABC_SmlMolc_Importer"/>
</dbReference>
<dbReference type="Pfam" id="PF00005">
    <property type="entry name" value="ABC_tran"/>
    <property type="match status" value="1"/>
</dbReference>
<evidence type="ECO:0000313" key="6">
    <source>
        <dbReference type="EMBL" id="REG07103.1"/>
    </source>
</evidence>
<dbReference type="PROSITE" id="PS50893">
    <property type="entry name" value="ABC_TRANSPORTER_2"/>
    <property type="match status" value="1"/>
</dbReference>
<evidence type="ECO:0000259" key="5">
    <source>
        <dbReference type="PROSITE" id="PS50893"/>
    </source>
</evidence>
<dbReference type="FunFam" id="3.40.50.300:FF:000425">
    <property type="entry name" value="Probable ABC transporter, ATP-binding subunit"/>
    <property type="match status" value="1"/>
</dbReference>
<evidence type="ECO:0000256" key="4">
    <source>
        <dbReference type="ARBA" id="ARBA00066388"/>
    </source>
</evidence>